<dbReference type="GO" id="GO:0009102">
    <property type="term" value="P:biotin biosynthetic process"/>
    <property type="evidence" value="ECO:0007669"/>
    <property type="project" value="UniProtKB-UniRule"/>
</dbReference>
<feature type="domain" description="Aminotransferase class I/classII large" evidence="11">
    <location>
        <begin position="80"/>
        <end position="426"/>
    </location>
</feature>
<evidence type="ECO:0000313" key="13">
    <source>
        <dbReference type="Proteomes" id="UP000004853"/>
    </source>
</evidence>
<dbReference type="AlphaFoldDB" id="F7SUZ3"/>
<comment type="caution">
    <text evidence="12">The sequence shown here is derived from an EMBL/GenBank/DDBJ whole genome shotgun (WGS) entry which is preliminary data.</text>
</comment>
<keyword evidence="6" id="KW-0093">Biotin biosynthesis</keyword>
<dbReference type="InterPro" id="IPR050087">
    <property type="entry name" value="AON_synthase_class-II"/>
</dbReference>
<reference evidence="12 13" key="1">
    <citation type="submission" date="2011-06" db="EMBL/GenBank/DDBJ databases">
        <authorList>
            <person name="Bador J."/>
            <person name="Amoureux L."/>
            <person name="Neuwirth C."/>
        </authorList>
    </citation>
    <scope>NUCLEOTIDE SEQUENCE [LARGE SCALE GENOMIC DNA]</scope>
    <source>
        <strain evidence="12 13">AXX-A</strain>
    </source>
</reference>
<evidence type="ECO:0000256" key="2">
    <source>
        <dbReference type="ARBA" id="ARBA00004746"/>
    </source>
</evidence>
<dbReference type="GO" id="GO:0030170">
    <property type="term" value="F:pyridoxal phosphate binding"/>
    <property type="evidence" value="ECO:0007669"/>
    <property type="project" value="InterPro"/>
</dbReference>
<name>F7SUZ3_9BURK</name>
<dbReference type="InterPro" id="IPR015421">
    <property type="entry name" value="PyrdxlP-dep_Trfase_major"/>
</dbReference>
<dbReference type="NCBIfam" id="TIGR00858">
    <property type="entry name" value="bioF"/>
    <property type="match status" value="1"/>
</dbReference>
<dbReference type="Proteomes" id="UP000004853">
    <property type="component" value="Unassembled WGS sequence"/>
</dbReference>
<evidence type="ECO:0000256" key="4">
    <source>
        <dbReference type="ARBA" id="ARBA00011738"/>
    </source>
</evidence>
<comment type="function">
    <text evidence="10">Catalyzes the decarboxylative condensation of pimeloyl-[acyl-carrier protein] and L-alanine to produce 8-amino-7-oxononanoate (AON), [acyl-carrier protein], and carbon dioxide.</text>
</comment>
<protein>
    <recommendedName>
        <fullName evidence="10">8-amino-7-ketopelargonate synthase</fullName>
        <ecNumber evidence="10">2.3.1.47</ecNumber>
    </recommendedName>
</protein>
<dbReference type="InterPro" id="IPR004723">
    <property type="entry name" value="AONS_Archaea/Proteobacteria"/>
</dbReference>
<comment type="cofactor">
    <cofactor evidence="1 9 10">
        <name>pyridoxal 5'-phosphate</name>
        <dbReference type="ChEBI" id="CHEBI:597326"/>
    </cofactor>
</comment>
<organism evidence="12 13">
    <name type="scientific">Achromobacter insuavis AXX-A</name>
    <dbReference type="NCBI Taxonomy" id="1003200"/>
    <lineage>
        <taxon>Bacteria</taxon>
        <taxon>Pseudomonadati</taxon>
        <taxon>Pseudomonadota</taxon>
        <taxon>Betaproteobacteria</taxon>
        <taxon>Burkholderiales</taxon>
        <taxon>Alcaligenaceae</taxon>
        <taxon>Achromobacter</taxon>
    </lineage>
</organism>
<evidence type="ECO:0000256" key="5">
    <source>
        <dbReference type="ARBA" id="ARBA00022679"/>
    </source>
</evidence>
<comment type="catalytic activity">
    <reaction evidence="8 10">
        <text>6-carboxyhexanoyl-[ACP] + L-alanine + H(+) = (8S)-8-amino-7-oxononanoate + holo-[ACP] + CO2</text>
        <dbReference type="Rhea" id="RHEA:42288"/>
        <dbReference type="Rhea" id="RHEA-COMP:9685"/>
        <dbReference type="Rhea" id="RHEA-COMP:9955"/>
        <dbReference type="ChEBI" id="CHEBI:15378"/>
        <dbReference type="ChEBI" id="CHEBI:16526"/>
        <dbReference type="ChEBI" id="CHEBI:57972"/>
        <dbReference type="ChEBI" id="CHEBI:64479"/>
        <dbReference type="ChEBI" id="CHEBI:78846"/>
        <dbReference type="ChEBI" id="CHEBI:149468"/>
        <dbReference type="EC" id="2.3.1.47"/>
    </reaction>
</comment>
<evidence type="ECO:0000256" key="3">
    <source>
        <dbReference type="ARBA" id="ARBA00010008"/>
    </source>
</evidence>
<evidence type="ECO:0000256" key="6">
    <source>
        <dbReference type="ARBA" id="ARBA00022756"/>
    </source>
</evidence>
<dbReference type="EMBL" id="AFRQ01000019">
    <property type="protein sequence ID" value="EGP48117.1"/>
    <property type="molecule type" value="Genomic_DNA"/>
</dbReference>
<dbReference type="Gene3D" id="3.40.640.10">
    <property type="entry name" value="Type I PLP-dependent aspartate aminotransferase-like (Major domain)"/>
    <property type="match status" value="1"/>
</dbReference>
<evidence type="ECO:0000256" key="9">
    <source>
        <dbReference type="PIRSR" id="PIRSR604723-51"/>
    </source>
</evidence>
<feature type="modified residue" description="N6-(pyridoxal phosphate)lysine" evidence="9">
    <location>
        <position position="285"/>
    </location>
</feature>
<dbReference type="PATRIC" id="fig|1003200.3.peg.463"/>
<dbReference type="GO" id="GO:0008710">
    <property type="term" value="F:8-amino-7-oxononanoate synthase activity"/>
    <property type="evidence" value="ECO:0007669"/>
    <property type="project" value="UniProtKB-UniRule"/>
</dbReference>
<comment type="subunit">
    <text evidence="4 10">Homodimer.</text>
</comment>
<dbReference type="Pfam" id="PF00155">
    <property type="entry name" value="Aminotran_1_2"/>
    <property type="match status" value="1"/>
</dbReference>
<dbReference type="HOGENOM" id="CLU_015846_11_2_4"/>
<comment type="similarity">
    <text evidence="3 10">Belongs to the class-II pyridoxal-phosphate-dependent aminotransferase family. BioF subfamily.</text>
</comment>
<dbReference type="InterPro" id="IPR015424">
    <property type="entry name" value="PyrdxlP-dep_Trfase"/>
</dbReference>
<dbReference type="UniPathway" id="UPA00078"/>
<dbReference type="InterPro" id="IPR015422">
    <property type="entry name" value="PyrdxlP-dep_Trfase_small"/>
</dbReference>
<dbReference type="PANTHER" id="PTHR13693:SF100">
    <property type="entry name" value="8-AMINO-7-OXONONANOATE SYNTHASE"/>
    <property type="match status" value="1"/>
</dbReference>
<dbReference type="InterPro" id="IPR004839">
    <property type="entry name" value="Aminotransferase_I/II_large"/>
</dbReference>
<proteinExistence type="inferred from homology"/>
<keyword evidence="7 9" id="KW-0663">Pyridoxal phosphate</keyword>
<dbReference type="SUPFAM" id="SSF53383">
    <property type="entry name" value="PLP-dependent transferases"/>
    <property type="match status" value="1"/>
</dbReference>
<evidence type="ECO:0000256" key="10">
    <source>
        <dbReference type="RuleBase" id="RU003693"/>
    </source>
</evidence>
<dbReference type="InterPro" id="IPR001917">
    <property type="entry name" value="Aminotrans_II_pyridoxalP_BS"/>
</dbReference>
<sequence>MFHLHYNGSHSTAGGLTARFAAAALGRGTRRRPPQEIVMSKLDPLFSSELAQAESRRVRRRLRAAGAAPAGRIALDGATLLNFSSNDYLGLSRHPLLIDRSREWAARHGAGAQASRLVCGNLDLHEQVEAKLARLKGTEAALLLASGWQANAAVLPALLRAAAGQGEVQVYADKLNHASLHHGCQAAGVRQIRFRHNDLDHLEALLAARADPSAAPAARFILTESVFSMDGDRTDVARLAALAERYQAFVYLDEAHATGVLGPGGMGLAGLAPGGVDLAMGTFSKALGGFGAYVAGSRALCDYLVNACSGFIYTTALPPSVLGAMDAALDLVPTLDAERARLAASGERLRTALHGLGVDTGDSSTQIVPAIVGDEARALALAAALEQRGLLAVAIRPPTVPAGTSRLRIALSAAHRDGDIDQLIDGLTAALA</sequence>
<dbReference type="Gene3D" id="3.90.1150.10">
    <property type="entry name" value="Aspartate Aminotransferase, domain 1"/>
    <property type="match status" value="1"/>
</dbReference>
<evidence type="ECO:0000313" key="12">
    <source>
        <dbReference type="EMBL" id="EGP48117.1"/>
    </source>
</evidence>
<accession>F7SUZ3</accession>
<evidence type="ECO:0000256" key="1">
    <source>
        <dbReference type="ARBA" id="ARBA00001933"/>
    </source>
</evidence>
<gene>
    <name evidence="12" type="ORF">AXXA_02417</name>
</gene>
<dbReference type="EC" id="2.3.1.47" evidence="10"/>
<dbReference type="PANTHER" id="PTHR13693">
    <property type="entry name" value="CLASS II AMINOTRANSFERASE/8-AMINO-7-OXONONANOATE SYNTHASE"/>
    <property type="match status" value="1"/>
</dbReference>
<comment type="pathway">
    <text evidence="2 10">Cofactor biosynthesis; biotin biosynthesis.</text>
</comment>
<evidence type="ECO:0000256" key="7">
    <source>
        <dbReference type="ARBA" id="ARBA00022898"/>
    </source>
</evidence>
<evidence type="ECO:0000259" key="11">
    <source>
        <dbReference type="Pfam" id="PF00155"/>
    </source>
</evidence>
<keyword evidence="5 10" id="KW-0808">Transferase</keyword>
<dbReference type="PROSITE" id="PS00599">
    <property type="entry name" value="AA_TRANSFER_CLASS_2"/>
    <property type="match status" value="1"/>
</dbReference>
<dbReference type="eggNOG" id="COG0156">
    <property type="taxonomic scope" value="Bacteria"/>
</dbReference>
<evidence type="ECO:0000256" key="8">
    <source>
        <dbReference type="ARBA" id="ARBA00047715"/>
    </source>
</evidence>